<protein>
    <recommendedName>
        <fullName evidence="1">HTH cro/C1-type domain-containing protein</fullName>
    </recommendedName>
</protein>
<gene>
    <name evidence="2" type="ORF">AWM68_06270</name>
</gene>
<dbReference type="CDD" id="cd00093">
    <property type="entry name" value="HTH_XRE"/>
    <property type="match status" value="1"/>
</dbReference>
<evidence type="ECO:0000313" key="2">
    <source>
        <dbReference type="EMBL" id="KZE65981.1"/>
    </source>
</evidence>
<dbReference type="Proteomes" id="UP000076567">
    <property type="component" value="Unassembled WGS sequence"/>
</dbReference>
<evidence type="ECO:0000313" key="3">
    <source>
        <dbReference type="Proteomes" id="UP000076567"/>
    </source>
</evidence>
<comment type="caution">
    <text evidence="2">The sequence shown here is derived from an EMBL/GenBank/DDBJ whole genome shotgun (WGS) entry which is preliminary data.</text>
</comment>
<dbReference type="SMART" id="SM00530">
    <property type="entry name" value="HTH_XRE"/>
    <property type="match status" value="1"/>
</dbReference>
<dbReference type="EMBL" id="LRFC01000023">
    <property type="protein sequence ID" value="KZE65981.1"/>
    <property type="molecule type" value="Genomic_DNA"/>
</dbReference>
<dbReference type="PROSITE" id="PS50943">
    <property type="entry name" value="HTH_CROC1"/>
    <property type="match status" value="1"/>
</dbReference>
<accession>A0A163QZT2</accession>
<feature type="domain" description="HTH cro/C1-type" evidence="1">
    <location>
        <begin position="9"/>
        <end position="65"/>
    </location>
</feature>
<dbReference type="InterPro" id="IPR001387">
    <property type="entry name" value="Cro/C1-type_HTH"/>
</dbReference>
<organism evidence="2 3">
    <name type="scientific">Fictibacillus phosphorivorans</name>
    <dbReference type="NCBI Taxonomy" id="1221500"/>
    <lineage>
        <taxon>Bacteria</taxon>
        <taxon>Bacillati</taxon>
        <taxon>Bacillota</taxon>
        <taxon>Bacilli</taxon>
        <taxon>Bacillales</taxon>
        <taxon>Fictibacillaceae</taxon>
        <taxon>Fictibacillus</taxon>
    </lineage>
</organism>
<dbReference type="Pfam" id="PF01381">
    <property type="entry name" value="HTH_3"/>
    <property type="match status" value="1"/>
</dbReference>
<dbReference type="RefSeq" id="WP_066241101.1">
    <property type="nucleotide sequence ID" value="NZ_LRFC01000023.1"/>
</dbReference>
<dbReference type="OrthoDB" id="2186666at2"/>
<dbReference type="AlphaFoldDB" id="A0A163QZT2"/>
<dbReference type="Gene3D" id="1.10.260.40">
    <property type="entry name" value="lambda repressor-like DNA-binding domains"/>
    <property type="match status" value="1"/>
</dbReference>
<name>A0A163QZT2_9BACL</name>
<dbReference type="InterPro" id="IPR010982">
    <property type="entry name" value="Lambda_DNA-bd_dom_sf"/>
</dbReference>
<dbReference type="SUPFAM" id="SSF47413">
    <property type="entry name" value="lambda repressor-like DNA-binding domains"/>
    <property type="match status" value="1"/>
</dbReference>
<keyword evidence="3" id="KW-1185">Reference proteome</keyword>
<evidence type="ECO:0000259" key="1">
    <source>
        <dbReference type="PROSITE" id="PS50943"/>
    </source>
</evidence>
<reference evidence="3" key="1">
    <citation type="submission" date="2016-01" db="EMBL/GenBank/DDBJ databases">
        <title>Draft genome of Chromobacterium sp. F49.</title>
        <authorList>
            <person name="Hong K.W."/>
        </authorList>
    </citation>
    <scope>NUCLEOTIDE SEQUENCE [LARGE SCALE GENOMIC DNA]</scope>
    <source>
        <strain evidence="3">P7IIIA</strain>
    </source>
</reference>
<sequence>MARVIRLRIDELMKSRGLNQKEFAAKANLRPQTVSELVRGVRVQVDLRTLQKITDAFEIDDPRELFLINNE</sequence>
<proteinExistence type="predicted"/>
<dbReference type="GO" id="GO:0003677">
    <property type="term" value="F:DNA binding"/>
    <property type="evidence" value="ECO:0007669"/>
    <property type="project" value="InterPro"/>
</dbReference>